<dbReference type="GO" id="GO:0004518">
    <property type="term" value="F:nuclease activity"/>
    <property type="evidence" value="ECO:0007669"/>
    <property type="project" value="UniProtKB-KW"/>
</dbReference>
<evidence type="ECO:0000256" key="2">
    <source>
        <dbReference type="ARBA" id="ARBA00001946"/>
    </source>
</evidence>
<feature type="domain" description="Endonuclease/exonuclease/phosphatase" evidence="12">
    <location>
        <begin position="70"/>
        <end position="337"/>
    </location>
</feature>
<comment type="subcellular location">
    <subcellularLocation>
        <location evidence="3">Nucleus</location>
        <location evidence="3">PML body</location>
    </subcellularLocation>
</comment>
<organism evidence="13 14">
    <name type="scientific">Byssothecium circinans</name>
    <dbReference type="NCBI Taxonomy" id="147558"/>
    <lineage>
        <taxon>Eukaryota</taxon>
        <taxon>Fungi</taxon>
        <taxon>Dikarya</taxon>
        <taxon>Ascomycota</taxon>
        <taxon>Pezizomycotina</taxon>
        <taxon>Dothideomycetes</taxon>
        <taxon>Pleosporomycetidae</taxon>
        <taxon>Pleosporales</taxon>
        <taxon>Massarineae</taxon>
        <taxon>Massarinaceae</taxon>
        <taxon>Byssothecium</taxon>
    </lineage>
</organism>
<keyword evidence="10" id="KW-0539">Nucleus</keyword>
<dbReference type="GO" id="GO:0005737">
    <property type="term" value="C:cytoplasm"/>
    <property type="evidence" value="ECO:0007669"/>
    <property type="project" value="TreeGrafter"/>
</dbReference>
<dbReference type="Proteomes" id="UP000800035">
    <property type="component" value="Unassembled WGS sequence"/>
</dbReference>
<evidence type="ECO:0000256" key="11">
    <source>
        <dbReference type="SAM" id="MobiDB-lite"/>
    </source>
</evidence>
<evidence type="ECO:0000256" key="4">
    <source>
        <dbReference type="ARBA" id="ARBA00022722"/>
    </source>
</evidence>
<dbReference type="InterPro" id="IPR005135">
    <property type="entry name" value="Endo/exonuclease/phosphatase"/>
</dbReference>
<proteinExistence type="predicted"/>
<dbReference type="GO" id="GO:0070260">
    <property type="term" value="F:5'-tyrosyl-DNA phosphodiesterase activity"/>
    <property type="evidence" value="ECO:0007669"/>
    <property type="project" value="TreeGrafter"/>
</dbReference>
<evidence type="ECO:0000256" key="5">
    <source>
        <dbReference type="ARBA" id="ARBA00022723"/>
    </source>
</evidence>
<accession>A0A6A5TJI0</accession>
<keyword evidence="6" id="KW-0227">DNA damage</keyword>
<comment type="cofactor">
    <cofactor evidence="2">
        <name>Mg(2+)</name>
        <dbReference type="ChEBI" id="CHEBI:18420"/>
    </cofactor>
</comment>
<dbReference type="Pfam" id="PF03372">
    <property type="entry name" value="Exo_endo_phos"/>
    <property type="match status" value="1"/>
</dbReference>
<dbReference type="InterPro" id="IPR051547">
    <property type="entry name" value="TDP2-like"/>
</dbReference>
<evidence type="ECO:0000256" key="8">
    <source>
        <dbReference type="ARBA" id="ARBA00022842"/>
    </source>
</evidence>
<dbReference type="Gene3D" id="3.60.10.10">
    <property type="entry name" value="Endonuclease/exonuclease/phosphatase"/>
    <property type="match status" value="1"/>
</dbReference>
<name>A0A6A5TJI0_9PLEO</name>
<dbReference type="GO" id="GO:0046872">
    <property type="term" value="F:metal ion binding"/>
    <property type="evidence" value="ECO:0007669"/>
    <property type="project" value="UniProtKB-KW"/>
</dbReference>
<reference evidence="13" key="1">
    <citation type="journal article" date="2020" name="Stud. Mycol.">
        <title>101 Dothideomycetes genomes: a test case for predicting lifestyles and emergence of pathogens.</title>
        <authorList>
            <person name="Haridas S."/>
            <person name="Albert R."/>
            <person name="Binder M."/>
            <person name="Bloem J."/>
            <person name="Labutti K."/>
            <person name="Salamov A."/>
            <person name="Andreopoulos B."/>
            <person name="Baker S."/>
            <person name="Barry K."/>
            <person name="Bills G."/>
            <person name="Bluhm B."/>
            <person name="Cannon C."/>
            <person name="Castanera R."/>
            <person name="Culley D."/>
            <person name="Daum C."/>
            <person name="Ezra D."/>
            <person name="Gonzalez J."/>
            <person name="Henrissat B."/>
            <person name="Kuo A."/>
            <person name="Liang C."/>
            <person name="Lipzen A."/>
            <person name="Lutzoni F."/>
            <person name="Magnuson J."/>
            <person name="Mondo S."/>
            <person name="Nolan M."/>
            <person name="Ohm R."/>
            <person name="Pangilinan J."/>
            <person name="Park H.-J."/>
            <person name="Ramirez L."/>
            <person name="Alfaro M."/>
            <person name="Sun H."/>
            <person name="Tritt A."/>
            <person name="Yoshinaga Y."/>
            <person name="Zwiers L.-H."/>
            <person name="Turgeon B."/>
            <person name="Goodwin S."/>
            <person name="Spatafora J."/>
            <person name="Crous P."/>
            <person name="Grigoriev I."/>
        </authorList>
    </citation>
    <scope>NUCLEOTIDE SEQUENCE</scope>
    <source>
        <strain evidence="13">CBS 675.92</strain>
    </source>
</reference>
<evidence type="ECO:0000259" key="12">
    <source>
        <dbReference type="Pfam" id="PF03372"/>
    </source>
</evidence>
<dbReference type="InterPro" id="IPR036691">
    <property type="entry name" value="Endo/exonu/phosph_ase_sf"/>
</dbReference>
<evidence type="ECO:0000256" key="3">
    <source>
        <dbReference type="ARBA" id="ARBA00004322"/>
    </source>
</evidence>
<evidence type="ECO:0000256" key="7">
    <source>
        <dbReference type="ARBA" id="ARBA00022801"/>
    </source>
</evidence>
<keyword evidence="5" id="KW-0479">Metal-binding</keyword>
<dbReference type="GO" id="GO:0003697">
    <property type="term" value="F:single-stranded DNA binding"/>
    <property type="evidence" value="ECO:0007669"/>
    <property type="project" value="TreeGrafter"/>
</dbReference>
<dbReference type="AlphaFoldDB" id="A0A6A5TJI0"/>
<dbReference type="SUPFAM" id="SSF56219">
    <property type="entry name" value="DNase I-like"/>
    <property type="match status" value="1"/>
</dbReference>
<sequence length="354" mass="39401">MVSKSMLASLLQKQLSYTPEPQTYYTFSEEHQTWLPSPHSNPSEPSNPDPTLTTIPANDNKCSLSTLHLITWNIDFMASHPRARMASALQHLQDLTSSIPTSSALVVFLQEMMESEDSGAQGAKDLTQITEQEWVRQKFHVTDVDFKGWESPYGVVSLVDRRLDVKAVQRLRFVSEYQRSAISVDVGLAAVEGGRGEKGEKVLRLCNVHLDSSYGTMRPIQWKGLAQHLQISESVAASVVAGDCNANQKRDWTEPRDNGFRDAYLELGGEEGGEEGATWGFQSARNRWGRVRLDKVCFRGSVEVKSLWRIGVGVEVGDERARKELEEEGELPFVTDHYGLVAEIEVVGGLSMSA</sequence>
<evidence type="ECO:0000256" key="6">
    <source>
        <dbReference type="ARBA" id="ARBA00022763"/>
    </source>
</evidence>
<keyword evidence="14" id="KW-1185">Reference proteome</keyword>
<evidence type="ECO:0000256" key="10">
    <source>
        <dbReference type="ARBA" id="ARBA00023242"/>
    </source>
</evidence>
<evidence type="ECO:0000313" key="14">
    <source>
        <dbReference type="Proteomes" id="UP000800035"/>
    </source>
</evidence>
<feature type="region of interest" description="Disordered" evidence="11">
    <location>
        <begin position="30"/>
        <end position="55"/>
    </location>
</feature>
<keyword evidence="9" id="KW-0234">DNA repair</keyword>
<dbReference type="EMBL" id="ML977008">
    <property type="protein sequence ID" value="KAF1952791.1"/>
    <property type="molecule type" value="Genomic_DNA"/>
</dbReference>
<keyword evidence="4" id="KW-0540">Nuclease</keyword>
<evidence type="ECO:0000256" key="1">
    <source>
        <dbReference type="ARBA" id="ARBA00001936"/>
    </source>
</evidence>
<comment type="cofactor">
    <cofactor evidence="1">
        <name>Mn(2+)</name>
        <dbReference type="ChEBI" id="CHEBI:29035"/>
    </cofactor>
</comment>
<feature type="compositionally biased region" description="Low complexity" evidence="11">
    <location>
        <begin position="36"/>
        <end position="50"/>
    </location>
</feature>
<evidence type="ECO:0000313" key="13">
    <source>
        <dbReference type="EMBL" id="KAF1952791.1"/>
    </source>
</evidence>
<evidence type="ECO:0000256" key="9">
    <source>
        <dbReference type="ARBA" id="ARBA00023204"/>
    </source>
</evidence>
<keyword evidence="8" id="KW-0460">Magnesium</keyword>
<protein>
    <recommendedName>
        <fullName evidence="12">Endonuclease/exonuclease/phosphatase domain-containing protein</fullName>
    </recommendedName>
</protein>
<dbReference type="GO" id="GO:0006302">
    <property type="term" value="P:double-strand break repair"/>
    <property type="evidence" value="ECO:0007669"/>
    <property type="project" value="TreeGrafter"/>
</dbReference>
<gene>
    <name evidence="13" type="ORF">CC80DRAFT_495112</name>
</gene>
<dbReference type="PANTHER" id="PTHR15822:SF4">
    <property type="entry name" value="TYROSYL-DNA PHOSPHODIESTERASE 2"/>
    <property type="match status" value="1"/>
</dbReference>
<dbReference type="PANTHER" id="PTHR15822">
    <property type="entry name" value="TRAF AND TNF RECEPTOR-ASSOCIATED PROTEIN"/>
    <property type="match status" value="1"/>
</dbReference>
<dbReference type="OrthoDB" id="9975959at2759"/>
<keyword evidence="7" id="KW-0378">Hydrolase</keyword>